<organism evidence="2 3">
    <name type="scientific">Methylobacterium isbiliense</name>
    <dbReference type="NCBI Taxonomy" id="315478"/>
    <lineage>
        <taxon>Bacteria</taxon>
        <taxon>Pseudomonadati</taxon>
        <taxon>Pseudomonadota</taxon>
        <taxon>Alphaproteobacteria</taxon>
        <taxon>Hyphomicrobiales</taxon>
        <taxon>Methylobacteriaceae</taxon>
        <taxon>Methylobacterium</taxon>
    </lineage>
</organism>
<name>A0ABQ4SJN2_9HYPH</name>
<reference evidence="2" key="1">
    <citation type="journal article" date="2021" name="Front. Microbiol.">
        <title>Comprehensive Comparative Genomics and Phenotyping of Methylobacterium Species.</title>
        <authorList>
            <person name="Alessa O."/>
            <person name="Ogura Y."/>
            <person name="Fujitani Y."/>
            <person name="Takami H."/>
            <person name="Hayashi T."/>
            <person name="Sahin N."/>
            <person name="Tani A."/>
        </authorList>
    </citation>
    <scope>NUCLEOTIDE SEQUENCE</scope>
    <source>
        <strain evidence="2">DSM 17168</strain>
    </source>
</reference>
<feature type="signal peptide" evidence="1">
    <location>
        <begin position="1"/>
        <end position="24"/>
    </location>
</feature>
<accession>A0ABQ4SJN2</accession>
<keyword evidence="1" id="KW-0732">Signal</keyword>
<dbReference type="RefSeq" id="WP_238237228.1">
    <property type="nucleotide sequence ID" value="NZ_BPQQ01000045.1"/>
</dbReference>
<dbReference type="EMBL" id="BPQQ01000045">
    <property type="protein sequence ID" value="GJE01955.1"/>
    <property type="molecule type" value="Genomic_DNA"/>
</dbReference>
<evidence type="ECO:0000256" key="1">
    <source>
        <dbReference type="SAM" id="SignalP"/>
    </source>
</evidence>
<sequence>MRRFVRAPFAAAALMAALTGTASAQPYDPYDDGRPPPRRGVGYNCDAVQRGLTGLQPFSCPMPGPRPLGTRCFCDIPIASFSAPQPPAPGRVVP</sequence>
<dbReference type="Proteomes" id="UP001055153">
    <property type="component" value="Unassembled WGS sequence"/>
</dbReference>
<evidence type="ECO:0000313" key="3">
    <source>
        <dbReference type="Proteomes" id="UP001055153"/>
    </source>
</evidence>
<comment type="caution">
    <text evidence="2">The sequence shown here is derived from an EMBL/GenBank/DDBJ whole genome shotgun (WGS) entry which is preliminary data.</text>
</comment>
<proteinExistence type="predicted"/>
<keyword evidence="3" id="KW-1185">Reference proteome</keyword>
<reference evidence="2" key="2">
    <citation type="submission" date="2021-08" db="EMBL/GenBank/DDBJ databases">
        <authorList>
            <person name="Tani A."/>
            <person name="Ola A."/>
            <person name="Ogura Y."/>
            <person name="Katsura K."/>
            <person name="Hayashi T."/>
        </authorList>
    </citation>
    <scope>NUCLEOTIDE SEQUENCE</scope>
    <source>
        <strain evidence="2">DSM 17168</strain>
    </source>
</reference>
<protein>
    <submittedName>
        <fullName evidence="2">Uncharacterized protein</fullName>
    </submittedName>
</protein>
<feature type="chain" id="PRO_5046537153" evidence="1">
    <location>
        <begin position="25"/>
        <end position="94"/>
    </location>
</feature>
<evidence type="ECO:0000313" key="2">
    <source>
        <dbReference type="EMBL" id="GJE01955.1"/>
    </source>
</evidence>
<gene>
    <name evidence="2" type="ORF">GMJLKIPL_3898</name>
</gene>